<dbReference type="PANTHER" id="PTHR45011">
    <property type="entry name" value="DAP3-BINDING CELL DEATH ENHANCER 1"/>
    <property type="match status" value="1"/>
</dbReference>
<evidence type="ECO:0000313" key="3">
    <source>
        <dbReference type="Proteomes" id="UP001266357"/>
    </source>
</evidence>
<evidence type="ECO:0000313" key="2">
    <source>
        <dbReference type="EMBL" id="MDT0603957.1"/>
    </source>
</evidence>
<dbReference type="RefSeq" id="WP_311581249.1">
    <property type="nucleotide sequence ID" value="NZ_JAVRIF010000005.1"/>
</dbReference>
<protein>
    <submittedName>
        <fullName evidence="2">Tetratricopeptide repeat protein</fullName>
    </submittedName>
</protein>
<dbReference type="InterPro" id="IPR006597">
    <property type="entry name" value="Sel1-like"/>
</dbReference>
<name>A0ABU3A1A3_9GAMM</name>
<gene>
    <name evidence="2" type="ORF">RM573_10160</name>
</gene>
<sequence>MKTFQLIALLISFSPSFLAFSFDGDLELGIFQLNRGEFKAAIAEFEPLVEEEYSPAQYQMALIYENGWGVKKDPQKAFELMSLAAAQNYPDALFNLSVMYSEGEIVKKDLKTAFVLMQKAADKELASAQFNLGVMYANGIGVDRNLAKAARWYEMAARQNYTLAQFNLALMYFEGKGVKKSTEMSYVWNYIAARSGYTPAIKSRDMDEHKLSVEDIQKGRDHANSLYAQIIEQIDLKNKKRSLQRY</sequence>
<dbReference type="PANTHER" id="PTHR45011:SF1">
    <property type="entry name" value="DAP3-BINDING CELL DEATH ENHANCER 1"/>
    <property type="match status" value="1"/>
</dbReference>
<dbReference type="Pfam" id="PF08238">
    <property type="entry name" value="Sel1"/>
    <property type="match status" value="4"/>
</dbReference>
<dbReference type="SMART" id="SM00671">
    <property type="entry name" value="SEL1"/>
    <property type="match status" value="4"/>
</dbReference>
<dbReference type="Proteomes" id="UP001266357">
    <property type="component" value="Unassembled WGS sequence"/>
</dbReference>
<evidence type="ECO:0000256" key="1">
    <source>
        <dbReference type="SAM" id="SignalP"/>
    </source>
</evidence>
<dbReference type="EMBL" id="JAVRIF010000005">
    <property type="protein sequence ID" value="MDT0603957.1"/>
    <property type="molecule type" value="Genomic_DNA"/>
</dbReference>
<comment type="caution">
    <text evidence="2">The sequence shown here is derived from an EMBL/GenBank/DDBJ whole genome shotgun (WGS) entry which is preliminary data.</text>
</comment>
<dbReference type="Gene3D" id="1.25.40.10">
    <property type="entry name" value="Tetratricopeptide repeat domain"/>
    <property type="match status" value="1"/>
</dbReference>
<dbReference type="InterPro" id="IPR011990">
    <property type="entry name" value="TPR-like_helical_dom_sf"/>
</dbReference>
<accession>A0ABU3A1A3</accession>
<dbReference type="SUPFAM" id="SSF81901">
    <property type="entry name" value="HCP-like"/>
    <property type="match status" value="1"/>
</dbReference>
<proteinExistence type="predicted"/>
<feature type="signal peptide" evidence="1">
    <location>
        <begin position="1"/>
        <end position="21"/>
    </location>
</feature>
<keyword evidence="1" id="KW-0732">Signal</keyword>
<reference evidence="2 3" key="1">
    <citation type="submission" date="2023-09" db="EMBL/GenBank/DDBJ databases">
        <authorList>
            <person name="Rey-Velasco X."/>
        </authorList>
    </citation>
    <scope>NUCLEOTIDE SEQUENCE [LARGE SCALE GENOMIC DNA]</scope>
    <source>
        <strain evidence="2 3">W431</strain>
    </source>
</reference>
<dbReference type="InterPro" id="IPR052748">
    <property type="entry name" value="ISR_Activator"/>
</dbReference>
<organism evidence="2 3">
    <name type="scientific">Thalassotalea castellviae</name>
    <dbReference type="NCBI Taxonomy" id="3075612"/>
    <lineage>
        <taxon>Bacteria</taxon>
        <taxon>Pseudomonadati</taxon>
        <taxon>Pseudomonadota</taxon>
        <taxon>Gammaproteobacteria</taxon>
        <taxon>Alteromonadales</taxon>
        <taxon>Colwelliaceae</taxon>
        <taxon>Thalassotalea</taxon>
    </lineage>
</organism>
<keyword evidence="3" id="KW-1185">Reference proteome</keyword>
<feature type="chain" id="PRO_5045803912" evidence="1">
    <location>
        <begin position="22"/>
        <end position="246"/>
    </location>
</feature>